<keyword evidence="2" id="KW-1185">Reference proteome</keyword>
<dbReference type="EMBL" id="BTCL01000020">
    <property type="protein sequence ID" value="GMK47521.1"/>
    <property type="molecule type" value="Genomic_DNA"/>
</dbReference>
<reference evidence="1 2" key="1">
    <citation type="submission" date="2023-05" db="EMBL/GenBank/DDBJ databases">
        <title>Draft genome of Paenibacillus sp. CCS26.</title>
        <authorList>
            <person name="Akita H."/>
            <person name="Shinto Y."/>
            <person name="Kimura Z."/>
        </authorList>
    </citation>
    <scope>NUCLEOTIDE SEQUENCE [LARGE SCALE GENOMIC DNA]</scope>
    <source>
        <strain evidence="1 2">CCS26</strain>
    </source>
</reference>
<dbReference type="Proteomes" id="UP001285921">
    <property type="component" value="Unassembled WGS sequence"/>
</dbReference>
<sequence>MPDIVIEEKTLPQVNNLPAAVLLPEIGQEIGDLKGELQAGQQECMDELCYIKQLTKCITRISGYQDISSRNAC</sequence>
<evidence type="ECO:0000313" key="2">
    <source>
        <dbReference type="Proteomes" id="UP001285921"/>
    </source>
</evidence>
<evidence type="ECO:0000313" key="1">
    <source>
        <dbReference type="EMBL" id="GMK47521.1"/>
    </source>
</evidence>
<organism evidence="1 2">
    <name type="scientific">Paenibacillus glycanilyticus</name>
    <dbReference type="NCBI Taxonomy" id="126569"/>
    <lineage>
        <taxon>Bacteria</taxon>
        <taxon>Bacillati</taxon>
        <taxon>Bacillota</taxon>
        <taxon>Bacilli</taxon>
        <taxon>Bacillales</taxon>
        <taxon>Paenibacillaceae</taxon>
        <taxon>Paenibacillus</taxon>
    </lineage>
</organism>
<comment type="caution">
    <text evidence="1">The sequence shown here is derived from an EMBL/GenBank/DDBJ whole genome shotgun (WGS) entry which is preliminary data.</text>
</comment>
<gene>
    <name evidence="1" type="ORF">PghCCS26_46510</name>
</gene>
<accession>A0ABQ6NR11</accession>
<name>A0ABQ6NR11_9BACL</name>
<protein>
    <submittedName>
        <fullName evidence="1">Uncharacterized protein</fullName>
    </submittedName>
</protein>
<proteinExistence type="predicted"/>